<sequence length="131" mass="14673">MPAPKAPPKKQKVTCSAISEGTESHVIRDEALQLKGAKTFIEDNKQRFPLDFDQVVDFLQACYHKSNIPGIAADYVKDTAALVTMLTEISVLADKNLKHRIERIRKRINSTQGDDNDSVVSDSSLKFRDIE</sequence>
<accession>A0ACC2NI63</accession>
<evidence type="ECO:0000313" key="2">
    <source>
        <dbReference type="Proteomes" id="UP001239111"/>
    </source>
</evidence>
<protein>
    <submittedName>
        <fullName evidence="1">Uncharacterized protein</fullName>
    </submittedName>
</protein>
<name>A0ACC2NI63_9HYME</name>
<dbReference type="Proteomes" id="UP001239111">
    <property type="component" value="Chromosome 3"/>
</dbReference>
<keyword evidence="2" id="KW-1185">Reference proteome</keyword>
<dbReference type="EMBL" id="CM056743">
    <property type="protein sequence ID" value="KAJ8670503.1"/>
    <property type="molecule type" value="Genomic_DNA"/>
</dbReference>
<evidence type="ECO:0000313" key="1">
    <source>
        <dbReference type="EMBL" id="KAJ8670503.1"/>
    </source>
</evidence>
<gene>
    <name evidence="1" type="ORF">QAD02_001762</name>
</gene>
<proteinExistence type="predicted"/>
<comment type="caution">
    <text evidence="1">The sequence shown here is derived from an EMBL/GenBank/DDBJ whole genome shotgun (WGS) entry which is preliminary data.</text>
</comment>
<organism evidence="1 2">
    <name type="scientific">Eretmocerus hayati</name>
    <dbReference type="NCBI Taxonomy" id="131215"/>
    <lineage>
        <taxon>Eukaryota</taxon>
        <taxon>Metazoa</taxon>
        <taxon>Ecdysozoa</taxon>
        <taxon>Arthropoda</taxon>
        <taxon>Hexapoda</taxon>
        <taxon>Insecta</taxon>
        <taxon>Pterygota</taxon>
        <taxon>Neoptera</taxon>
        <taxon>Endopterygota</taxon>
        <taxon>Hymenoptera</taxon>
        <taxon>Apocrita</taxon>
        <taxon>Proctotrupomorpha</taxon>
        <taxon>Chalcidoidea</taxon>
        <taxon>Aphelinidae</taxon>
        <taxon>Aphelininae</taxon>
        <taxon>Eretmocerus</taxon>
    </lineage>
</organism>
<reference evidence="1" key="1">
    <citation type="submission" date="2023-04" db="EMBL/GenBank/DDBJ databases">
        <title>A chromosome-level genome assembly of the parasitoid wasp Eretmocerus hayati.</title>
        <authorList>
            <person name="Zhong Y."/>
            <person name="Liu S."/>
            <person name="Liu Y."/>
        </authorList>
    </citation>
    <scope>NUCLEOTIDE SEQUENCE</scope>
    <source>
        <strain evidence="1">ZJU_SS_LIU_2023</strain>
    </source>
</reference>